<sequence>MRLALANFTVTFASSPTLPQLISCFLSRTTCSNRNNMRPSITFGMCKNTANLLRLLVLFGMLLPRYLRDFGEVFTLKLRCILAERLNRCQSNCITGIDSIDCDYWERMVHQLRHIVVITVGG</sequence>
<dbReference type="Proteomes" id="UP000434957">
    <property type="component" value="Unassembled WGS sequence"/>
</dbReference>
<dbReference type="EMBL" id="QXFV01000018">
    <property type="protein sequence ID" value="KAE9052250.1"/>
    <property type="molecule type" value="Genomic_DNA"/>
</dbReference>
<protein>
    <submittedName>
        <fullName evidence="1">Uncharacterized protein</fullName>
    </submittedName>
</protein>
<evidence type="ECO:0000313" key="6">
    <source>
        <dbReference type="Proteomes" id="UP000435112"/>
    </source>
</evidence>
<name>A0A6A3P5H1_9STRA</name>
<dbReference type="AlphaFoldDB" id="A0A6A3P5H1"/>
<dbReference type="EMBL" id="QXFU01000005">
    <property type="protein sequence ID" value="KAE9048814.1"/>
    <property type="molecule type" value="Genomic_DNA"/>
</dbReference>
<keyword evidence="5" id="KW-1185">Reference proteome</keyword>
<gene>
    <name evidence="2" type="ORF">PR001_g708</name>
    <name evidence="1" type="ORF">PR002_g262</name>
    <name evidence="3" type="ORF">PR003_g1447</name>
</gene>
<evidence type="ECO:0000313" key="4">
    <source>
        <dbReference type="Proteomes" id="UP000429607"/>
    </source>
</evidence>
<evidence type="ECO:0000313" key="3">
    <source>
        <dbReference type="EMBL" id="KAE9358124.1"/>
    </source>
</evidence>
<dbReference type="Proteomes" id="UP000429607">
    <property type="component" value="Unassembled WGS sequence"/>
</dbReference>
<proteinExistence type="predicted"/>
<accession>A0A6A3P5H1</accession>
<evidence type="ECO:0000313" key="2">
    <source>
        <dbReference type="EMBL" id="KAE9052250.1"/>
    </source>
</evidence>
<dbReference type="Proteomes" id="UP000435112">
    <property type="component" value="Unassembled WGS sequence"/>
</dbReference>
<evidence type="ECO:0000313" key="1">
    <source>
        <dbReference type="EMBL" id="KAE9048814.1"/>
    </source>
</evidence>
<comment type="caution">
    <text evidence="1">The sequence shown here is derived from an EMBL/GenBank/DDBJ whole genome shotgun (WGS) entry which is preliminary data.</text>
</comment>
<reference evidence="4 6" key="1">
    <citation type="submission" date="2018-09" db="EMBL/GenBank/DDBJ databases">
        <title>Genomic investigation of the strawberry pathogen Phytophthora fragariae indicates pathogenicity is determined by transcriptional variation in three key races.</title>
        <authorList>
            <person name="Adams T.M."/>
            <person name="Armitage A.D."/>
            <person name="Sobczyk M.K."/>
            <person name="Bates H.J."/>
            <person name="Dunwell J.M."/>
            <person name="Nellist C.F."/>
            <person name="Harrison R.J."/>
        </authorList>
    </citation>
    <scope>NUCLEOTIDE SEQUENCE [LARGE SCALE GENOMIC DNA]</scope>
    <source>
        <strain evidence="2 4">SCRP249</strain>
        <strain evidence="1 6">SCRP324</strain>
        <strain evidence="3 5">SCRP333</strain>
    </source>
</reference>
<dbReference type="EMBL" id="QXFT01000040">
    <property type="protein sequence ID" value="KAE9358124.1"/>
    <property type="molecule type" value="Genomic_DNA"/>
</dbReference>
<evidence type="ECO:0000313" key="5">
    <source>
        <dbReference type="Proteomes" id="UP000434957"/>
    </source>
</evidence>
<organism evidence="1 6">
    <name type="scientific">Phytophthora rubi</name>
    <dbReference type="NCBI Taxonomy" id="129364"/>
    <lineage>
        <taxon>Eukaryota</taxon>
        <taxon>Sar</taxon>
        <taxon>Stramenopiles</taxon>
        <taxon>Oomycota</taxon>
        <taxon>Peronosporomycetes</taxon>
        <taxon>Peronosporales</taxon>
        <taxon>Peronosporaceae</taxon>
        <taxon>Phytophthora</taxon>
    </lineage>
</organism>